<sequence length="197" mass="21687">MELASLTRDLAMQVEATMGDENIIPILMDRKAGLRALAAIPPQCYTLLAWIDAALSEANRDTSYIALLTNFVDKVWRERNDRLFNSKIRQDGILRNTYREVDAFPTKSCSEATLQTTRTAKQTLERWINTWKTWNRGASMHRPSSFIDRPDPPGEHSPGGSSAEGSNEDDSEVGSPTTSSASATTAGSTSSTSVDEE</sequence>
<organism evidence="2 3">
    <name type="scientific">Riccia sorocarpa</name>
    <dbReference type="NCBI Taxonomy" id="122646"/>
    <lineage>
        <taxon>Eukaryota</taxon>
        <taxon>Viridiplantae</taxon>
        <taxon>Streptophyta</taxon>
        <taxon>Embryophyta</taxon>
        <taxon>Marchantiophyta</taxon>
        <taxon>Marchantiopsida</taxon>
        <taxon>Marchantiidae</taxon>
        <taxon>Marchantiales</taxon>
        <taxon>Ricciaceae</taxon>
        <taxon>Riccia</taxon>
    </lineage>
</organism>
<name>A0ABD3HNM7_9MARC</name>
<accession>A0ABD3HNM7</accession>
<keyword evidence="3" id="KW-1185">Reference proteome</keyword>
<proteinExistence type="predicted"/>
<dbReference type="Proteomes" id="UP001633002">
    <property type="component" value="Unassembled WGS sequence"/>
</dbReference>
<evidence type="ECO:0000313" key="3">
    <source>
        <dbReference type="Proteomes" id="UP001633002"/>
    </source>
</evidence>
<evidence type="ECO:0000313" key="2">
    <source>
        <dbReference type="EMBL" id="KAL3693038.1"/>
    </source>
</evidence>
<dbReference type="AlphaFoldDB" id="A0ABD3HNM7"/>
<gene>
    <name evidence="2" type="ORF">R1sor_006689</name>
</gene>
<comment type="caution">
    <text evidence="2">The sequence shown here is derived from an EMBL/GenBank/DDBJ whole genome shotgun (WGS) entry which is preliminary data.</text>
</comment>
<feature type="compositionally biased region" description="Low complexity" evidence="1">
    <location>
        <begin position="174"/>
        <end position="197"/>
    </location>
</feature>
<protein>
    <submittedName>
        <fullName evidence="2">Uncharacterized protein</fullName>
    </submittedName>
</protein>
<feature type="region of interest" description="Disordered" evidence="1">
    <location>
        <begin position="139"/>
        <end position="197"/>
    </location>
</feature>
<dbReference type="EMBL" id="JBJQOH010000003">
    <property type="protein sequence ID" value="KAL3693038.1"/>
    <property type="molecule type" value="Genomic_DNA"/>
</dbReference>
<evidence type="ECO:0000256" key="1">
    <source>
        <dbReference type="SAM" id="MobiDB-lite"/>
    </source>
</evidence>
<reference evidence="2 3" key="1">
    <citation type="submission" date="2024-09" db="EMBL/GenBank/DDBJ databases">
        <title>Chromosome-scale assembly of Riccia sorocarpa.</title>
        <authorList>
            <person name="Paukszto L."/>
        </authorList>
    </citation>
    <scope>NUCLEOTIDE SEQUENCE [LARGE SCALE GENOMIC DNA]</scope>
    <source>
        <strain evidence="2">LP-2024</strain>
        <tissue evidence="2">Aerial parts of the thallus</tissue>
    </source>
</reference>